<dbReference type="InterPro" id="IPR022660">
    <property type="entry name" value="DUF1581"/>
</dbReference>
<feature type="domain" description="DUF1581" evidence="2">
    <location>
        <begin position="355"/>
        <end position="427"/>
    </location>
</feature>
<gene>
    <name evidence="5" type="ORF">CEE69_10980</name>
</gene>
<feature type="signal peptide" evidence="1">
    <location>
        <begin position="1"/>
        <end position="28"/>
    </location>
</feature>
<name>A0A2G1W8Y6_9BACT</name>
<dbReference type="InterPro" id="IPR046518">
    <property type="entry name" value="DUF1583_N"/>
</dbReference>
<dbReference type="InterPro" id="IPR011475">
    <property type="entry name" value="DUF1583"/>
</dbReference>
<evidence type="ECO:0000256" key="1">
    <source>
        <dbReference type="SAM" id="SignalP"/>
    </source>
</evidence>
<evidence type="ECO:0000313" key="5">
    <source>
        <dbReference type="EMBL" id="PHQ35504.1"/>
    </source>
</evidence>
<evidence type="ECO:0008006" key="7">
    <source>
        <dbReference type="Google" id="ProtNLM"/>
    </source>
</evidence>
<organism evidence="5 6">
    <name type="scientific">Rhodopirellula bahusiensis</name>
    <dbReference type="NCBI Taxonomy" id="2014065"/>
    <lineage>
        <taxon>Bacteria</taxon>
        <taxon>Pseudomonadati</taxon>
        <taxon>Planctomycetota</taxon>
        <taxon>Planctomycetia</taxon>
        <taxon>Pirellulales</taxon>
        <taxon>Pirellulaceae</taxon>
        <taxon>Rhodopirellula</taxon>
    </lineage>
</organism>
<sequence length="1015" mass="113962">MKFGMINSMNRLILALSVVFLTINSAEAQEGTNSDAAAMSRIFGEDIVRQNGRTAVATARAMSDDPTAEYEYLVNWVLPPYRPTLLRIDGSFAATDLTSENGVQRLGGEVESPALELIRVAKRAKQLDDLFRRLSELPDADDTQQRRKVALLALIEMARGRMDSANKLGDKLYELVARSNEPLTERWPELLFTYVSHQVPALKDVSADIFEVLLPMQDSVPMSALGLHLQDIQARLEFGDSERLRHWHPSARATASTQDAGRPNTRWFASDGTVRCVTSHDVDYLHYQTPLAGNYEVEADVSLIPNQNGVIFVGGQWLSIAEGAGLMRGDYRSVHGYSPFQKKPLPVPDTYLRYRAVVRGDQVTTFCNGREVDRREFGYAPWLALRNDPGTRGTVRNLQITGRPVVPETVYPLLEGARSWKAYQDDADQRWATTDDHANGFITGKRIENVGHTSVECLAHYHRPILEDGVIEYEFFYQSGEYSAHPAIERLVFRLDADGVRPHWVHNPSVGMTSTATASNPDSIPLRLKENDWNRVRLTIQGDQLQIAVNDVDAFQHGLIQHQRRLGLYYVGSESKLKVRNMTWTGDWPKSLPAPQQQELASDVPEFLAGLETMQEHTRIDFTKPIDRTRFDTPRSRARSYASPSGLRIEPDVLPGFSSYFVGDRHRISGDFDATLRFSNLTGSAETGQADFTLRFLDEHGNRYSAARSYRAAGEELATMRWMYLGKTKKVFDSRKTGDESREGRLRLIRRGDTTYALIAHGDSDRFHLLGTRAVRDPVSTMGLRIEASRMKAGELSVVLEELVIRTSPPGSKDLDPRVTALERVTREFRHRSIVDSFQPTTREFAEMIHASVTESGIKMIADHDSALIGYSKALSGDFEITVDIGTLQLSDDSKFTIGLDVGDQPNKAELTLQPRDDNGFRITAQIPNRKNKDNNFQSNNMDIVDLDAVRTLRLVRLQRTIFFVCKGKTKSKVLGYADIGTEDIRPGSIQFTLASESQMSSLELEKIEIQSANP</sequence>
<evidence type="ECO:0000259" key="4">
    <source>
        <dbReference type="Pfam" id="PF20407"/>
    </source>
</evidence>
<keyword evidence="1" id="KW-0732">Signal</keyword>
<evidence type="ECO:0000313" key="6">
    <source>
        <dbReference type="Proteomes" id="UP000225740"/>
    </source>
</evidence>
<evidence type="ECO:0000259" key="2">
    <source>
        <dbReference type="Pfam" id="PF07619"/>
    </source>
</evidence>
<proteinExistence type="predicted"/>
<feature type="domain" description="DUF1583" evidence="4">
    <location>
        <begin position="454"/>
        <end position="590"/>
    </location>
</feature>
<protein>
    <recommendedName>
        <fullName evidence="7">3-keto-disaccharide hydrolase domain-containing protein</fullName>
    </recommendedName>
</protein>
<feature type="domain" description="DUF1583" evidence="3">
    <location>
        <begin position="821"/>
        <end position="1001"/>
    </location>
</feature>
<reference evidence="5 6" key="1">
    <citation type="submission" date="2017-06" db="EMBL/GenBank/DDBJ databases">
        <title>Description of Rhodopirellula bahusiensis sp. nov.</title>
        <authorList>
            <person name="Kizina J."/>
            <person name="Harder J."/>
        </authorList>
    </citation>
    <scope>NUCLEOTIDE SEQUENCE [LARGE SCALE GENOMIC DNA]</scope>
    <source>
        <strain evidence="5 6">SWK21</strain>
    </source>
</reference>
<dbReference type="Pfam" id="PF20407">
    <property type="entry name" value="DUF1583_N"/>
    <property type="match status" value="1"/>
</dbReference>
<accession>A0A2G1W8Y6</accession>
<dbReference type="AlphaFoldDB" id="A0A2G1W8Y6"/>
<keyword evidence="6" id="KW-1185">Reference proteome</keyword>
<comment type="caution">
    <text evidence="5">The sequence shown here is derived from an EMBL/GenBank/DDBJ whole genome shotgun (WGS) entry which is preliminary data.</text>
</comment>
<feature type="chain" id="PRO_5013767034" description="3-keto-disaccharide hydrolase domain-containing protein" evidence="1">
    <location>
        <begin position="29"/>
        <end position="1015"/>
    </location>
</feature>
<evidence type="ECO:0000259" key="3">
    <source>
        <dbReference type="Pfam" id="PF07622"/>
    </source>
</evidence>
<dbReference type="Pfam" id="PF07619">
    <property type="entry name" value="DUF1581"/>
    <property type="match status" value="1"/>
</dbReference>
<dbReference type="EMBL" id="NIZW01000007">
    <property type="protein sequence ID" value="PHQ35504.1"/>
    <property type="molecule type" value="Genomic_DNA"/>
</dbReference>
<feature type="domain" description="DUF1583" evidence="3">
    <location>
        <begin position="597"/>
        <end position="807"/>
    </location>
</feature>
<dbReference type="Proteomes" id="UP000225740">
    <property type="component" value="Unassembled WGS sequence"/>
</dbReference>
<dbReference type="Pfam" id="PF07622">
    <property type="entry name" value="DUF1583"/>
    <property type="match status" value="2"/>
</dbReference>